<name>A0A835GWI6_9MAGN</name>
<reference evidence="1 2" key="1">
    <citation type="submission" date="2020-10" db="EMBL/GenBank/DDBJ databases">
        <title>The Coptis chinensis genome and diversification of protoberbering-type alkaloids.</title>
        <authorList>
            <person name="Wang B."/>
            <person name="Shu S."/>
            <person name="Song C."/>
            <person name="Liu Y."/>
        </authorList>
    </citation>
    <scope>NUCLEOTIDE SEQUENCE [LARGE SCALE GENOMIC DNA]</scope>
    <source>
        <strain evidence="1">HL-2020</strain>
        <tissue evidence="1">Leaf</tissue>
    </source>
</reference>
<dbReference type="PANTHER" id="PTHR45642:SF95">
    <property type="entry name" value="GDSL-LIKE LIPASE_ACYLHYDROLASE FAMILY PROTEIN, EXPRESSED"/>
    <property type="match status" value="1"/>
</dbReference>
<dbReference type="EMBL" id="JADFTS010000009">
    <property type="protein sequence ID" value="KAF9588126.1"/>
    <property type="molecule type" value="Genomic_DNA"/>
</dbReference>
<protein>
    <submittedName>
        <fullName evidence="1">Uncharacterized protein</fullName>
    </submittedName>
</protein>
<dbReference type="PANTHER" id="PTHR45642">
    <property type="entry name" value="GDSL ESTERASE/LIPASE EXL3"/>
    <property type="match status" value="1"/>
</dbReference>
<dbReference type="Proteomes" id="UP000631114">
    <property type="component" value="Unassembled WGS sequence"/>
</dbReference>
<feature type="non-terminal residue" evidence="1">
    <location>
        <position position="1"/>
    </location>
</feature>
<sequence length="97" mass="10371">MTAEALGIKSSLIPAFLDPNLKKEDLLTGVSFASSASGYDNLTAGPHVTSKGCCGSGTIEFGATCTGQIPWTKWRRKLEVASKEVGEIEVVDGRRRR</sequence>
<dbReference type="OrthoDB" id="1600564at2759"/>
<evidence type="ECO:0000313" key="1">
    <source>
        <dbReference type="EMBL" id="KAF9588126.1"/>
    </source>
</evidence>
<accession>A0A835GWI6</accession>
<proteinExistence type="predicted"/>
<dbReference type="InterPro" id="IPR050592">
    <property type="entry name" value="GDSL_lipolytic_enzyme"/>
</dbReference>
<evidence type="ECO:0000313" key="2">
    <source>
        <dbReference type="Proteomes" id="UP000631114"/>
    </source>
</evidence>
<gene>
    <name evidence="1" type="ORF">IFM89_007602</name>
</gene>
<keyword evidence="2" id="KW-1185">Reference proteome</keyword>
<organism evidence="1 2">
    <name type="scientific">Coptis chinensis</name>
    <dbReference type="NCBI Taxonomy" id="261450"/>
    <lineage>
        <taxon>Eukaryota</taxon>
        <taxon>Viridiplantae</taxon>
        <taxon>Streptophyta</taxon>
        <taxon>Embryophyta</taxon>
        <taxon>Tracheophyta</taxon>
        <taxon>Spermatophyta</taxon>
        <taxon>Magnoliopsida</taxon>
        <taxon>Ranunculales</taxon>
        <taxon>Ranunculaceae</taxon>
        <taxon>Coptidoideae</taxon>
        <taxon>Coptis</taxon>
    </lineage>
</organism>
<comment type="caution">
    <text evidence="1">The sequence shown here is derived from an EMBL/GenBank/DDBJ whole genome shotgun (WGS) entry which is preliminary data.</text>
</comment>
<dbReference type="AlphaFoldDB" id="A0A835GWI6"/>